<evidence type="ECO:0000313" key="7">
    <source>
        <dbReference type="Proteomes" id="UP000185322"/>
    </source>
</evidence>
<dbReference type="EMBL" id="KJ019037">
    <property type="protein sequence ID" value="AIX16641.1"/>
    <property type="molecule type" value="Genomic_DNA"/>
</dbReference>
<protein>
    <submittedName>
        <fullName evidence="2">Uncharacterized protein</fullName>
    </submittedName>
</protein>
<dbReference type="Proteomes" id="UP000185312">
    <property type="component" value="Segment"/>
</dbReference>
<dbReference type="Proteomes" id="UP000185318">
    <property type="component" value="Segment"/>
</dbReference>
<reference evidence="5 6" key="1">
    <citation type="submission" date="2013-12" db="EMBL/GenBank/DDBJ databases">
        <title>Ecological redundancy of diverse viral populations within a natural community.</title>
        <authorList>
            <person name="Gregory A.C."/>
            <person name="LaButti K."/>
            <person name="Copeland A."/>
            <person name="Woyke T."/>
            <person name="Sullivan M.B."/>
        </authorList>
    </citation>
    <scope>NUCLEOTIDE SEQUENCE [LARGE SCALE GENOMIC DNA]</scope>
    <source>
        <strain evidence="4">Syn7803C12</strain>
        <strain evidence="1">Syn7803C58</strain>
        <strain evidence="2">Syn7803C80</strain>
        <strain evidence="3">Syn7803US39</strain>
    </source>
</reference>
<gene>
    <name evidence="4" type="ORF">Syn7803C12_117</name>
    <name evidence="1" type="ORF">Syn7803C58_116</name>
    <name evidence="2" type="ORF">Syn7803C80_120</name>
    <name evidence="3" type="ORF">Syn7803US39_120</name>
</gene>
<evidence type="ECO:0000313" key="6">
    <source>
        <dbReference type="Proteomes" id="UP000185312"/>
    </source>
</evidence>
<organism evidence="2 7">
    <name type="scientific">Synechococcus phage ACG-2014f</name>
    <dbReference type="NCBI Taxonomy" id="1493511"/>
    <lineage>
        <taxon>Viruses</taxon>
        <taxon>Duplodnaviria</taxon>
        <taxon>Heunggongvirae</taxon>
        <taxon>Uroviricota</taxon>
        <taxon>Caudoviricetes</taxon>
        <taxon>Pantevenvirales</taxon>
        <taxon>Kyanoviridae</taxon>
        <taxon>Atlauavirus</taxon>
        <taxon>Atlauavirus tusconc8</taxon>
    </lineage>
</organism>
<evidence type="ECO:0000313" key="3">
    <source>
        <dbReference type="EMBL" id="AIX30891.1"/>
    </source>
</evidence>
<evidence type="ECO:0000313" key="5">
    <source>
        <dbReference type="Proteomes" id="UP000185300"/>
    </source>
</evidence>
<dbReference type="EMBL" id="KJ019143">
    <property type="protein sequence ID" value="AIX41479.1"/>
    <property type="molecule type" value="Genomic_DNA"/>
</dbReference>
<proteinExistence type="predicted"/>
<evidence type="ECO:0000313" key="2">
    <source>
        <dbReference type="EMBL" id="AIX20297.1"/>
    </source>
</evidence>
<accession>A0A0E3F1B5</accession>
<dbReference type="EMBL" id="KJ019053">
    <property type="protein sequence ID" value="AIX20297.1"/>
    <property type="molecule type" value="Genomic_DNA"/>
</dbReference>
<dbReference type="Proteomes" id="UP000185300">
    <property type="component" value="Segment"/>
</dbReference>
<evidence type="ECO:0000313" key="4">
    <source>
        <dbReference type="EMBL" id="AIX41479.1"/>
    </source>
</evidence>
<evidence type="ECO:0000313" key="1">
    <source>
        <dbReference type="EMBL" id="AIX16641.1"/>
    </source>
</evidence>
<sequence length="177" mass="19552">MASAYVSNITIDQGADFSAYFTLDDAGTSVPINLTRFTAYGQLRKHPTAPFGVQFDIKIAKPKTGEIIISLNSAQTSALDEGRYVYDVYLRSTTNAKVYRVVEGMALVNPGVTDMQTGIIPPSYPPVAIGPTPPEDPIEGNLWWNSEDGRMYIYYIDKDSAQWVQTNPSSKDTERTN</sequence>
<dbReference type="Proteomes" id="UP000185322">
    <property type="component" value="Segment"/>
</dbReference>
<name>A0A0E3F1B5_9CAUD</name>
<dbReference type="EMBL" id="KJ019098">
    <property type="protein sequence ID" value="AIX30891.1"/>
    <property type="molecule type" value="Genomic_DNA"/>
</dbReference>